<dbReference type="Proteomes" id="UP000183995">
    <property type="component" value="Unassembled WGS sequence"/>
</dbReference>
<reference evidence="1 2" key="1">
    <citation type="submission" date="2016-11" db="EMBL/GenBank/DDBJ databases">
        <authorList>
            <person name="Jaros S."/>
            <person name="Januszkiewicz K."/>
            <person name="Wedrychowicz H."/>
        </authorList>
    </citation>
    <scope>NUCLEOTIDE SEQUENCE [LARGE SCALE GENOMIC DNA]</scope>
    <source>
        <strain evidence="1 2">DSM 10068</strain>
    </source>
</reference>
<sequence>MPNTQKQTISAREAARRMGCSDDIIRAGLISKQFPFGQALRLESGRYRYFIPLEAFERWMYDPSGKSQKL</sequence>
<gene>
    <name evidence="1" type="ORF">SAMN02745823_03803</name>
</gene>
<protein>
    <recommendedName>
        <fullName evidence="3">Helix-turn-helix domain-containing protein</fullName>
    </recommendedName>
</protein>
<name>A0A1M5ZIJ9_9FIRM</name>
<dbReference type="AlphaFoldDB" id="A0A1M5ZIJ9"/>
<evidence type="ECO:0000313" key="2">
    <source>
        <dbReference type="Proteomes" id="UP000183995"/>
    </source>
</evidence>
<evidence type="ECO:0000313" key="1">
    <source>
        <dbReference type="EMBL" id="SHI24127.1"/>
    </source>
</evidence>
<proteinExistence type="predicted"/>
<dbReference type="EMBL" id="FQXV01000023">
    <property type="protein sequence ID" value="SHI24127.1"/>
    <property type="molecule type" value="Genomic_DNA"/>
</dbReference>
<dbReference type="RefSeq" id="WP_073083169.1">
    <property type="nucleotide sequence ID" value="NZ_FQXV01000023.1"/>
</dbReference>
<keyword evidence="2" id="KW-1185">Reference proteome</keyword>
<organism evidence="1 2">
    <name type="scientific">Sporobacter termitidis DSM 10068</name>
    <dbReference type="NCBI Taxonomy" id="1123282"/>
    <lineage>
        <taxon>Bacteria</taxon>
        <taxon>Bacillati</taxon>
        <taxon>Bacillota</taxon>
        <taxon>Clostridia</taxon>
        <taxon>Eubacteriales</taxon>
        <taxon>Oscillospiraceae</taxon>
        <taxon>Sporobacter</taxon>
    </lineage>
</organism>
<accession>A0A1M5ZIJ9</accession>
<evidence type="ECO:0008006" key="3">
    <source>
        <dbReference type="Google" id="ProtNLM"/>
    </source>
</evidence>
<dbReference type="OrthoDB" id="2063024at2"/>